<organism evidence="1 2">
    <name type="scientific">Nocardioides salarius</name>
    <dbReference type="NCBI Taxonomy" id="374513"/>
    <lineage>
        <taxon>Bacteria</taxon>
        <taxon>Bacillati</taxon>
        <taxon>Actinomycetota</taxon>
        <taxon>Actinomycetes</taxon>
        <taxon>Propionibacteriales</taxon>
        <taxon>Nocardioidaceae</taxon>
        <taxon>Nocardioides</taxon>
    </lineage>
</organism>
<sequence length="71" mass="7613">MSTIWEARYRSPCHLCGYTICPGSNVTWCDRTAVHAACLDRPAPVPPATAPCSVCHTIPATHGACNCEDQP</sequence>
<proteinExistence type="predicted"/>
<dbReference type="Proteomes" id="UP000732378">
    <property type="component" value="Unassembled WGS sequence"/>
</dbReference>
<protein>
    <submittedName>
        <fullName evidence="1">Uncharacterized protein</fullName>
    </submittedName>
</protein>
<gene>
    <name evidence="1" type="ORF">JOE61_000905</name>
</gene>
<reference evidence="1 2" key="1">
    <citation type="submission" date="2021-01" db="EMBL/GenBank/DDBJ databases">
        <title>Sequencing the genomes of 1000 actinobacteria strains.</title>
        <authorList>
            <person name="Klenk H.-P."/>
        </authorList>
    </citation>
    <scope>NUCLEOTIDE SEQUENCE [LARGE SCALE GENOMIC DNA]</scope>
    <source>
        <strain evidence="1 2">DSM 18239</strain>
    </source>
</reference>
<comment type="caution">
    <text evidence="1">The sequence shown here is derived from an EMBL/GenBank/DDBJ whole genome shotgun (WGS) entry which is preliminary data.</text>
</comment>
<accession>A0ABS2M7H3</accession>
<evidence type="ECO:0000313" key="2">
    <source>
        <dbReference type="Proteomes" id="UP000732378"/>
    </source>
</evidence>
<dbReference type="EMBL" id="JAFBBZ010000001">
    <property type="protein sequence ID" value="MBM7507091.1"/>
    <property type="molecule type" value="Genomic_DNA"/>
</dbReference>
<name>A0ABS2M7H3_9ACTN</name>
<keyword evidence="2" id="KW-1185">Reference proteome</keyword>
<evidence type="ECO:0000313" key="1">
    <source>
        <dbReference type="EMBL" id="MBM7507091.1"/>
    </source>
</evidence>